<dbReference type="InterPro" id="IPR017937">
    <property type="entry name" value="Thioredoxin_CS"/>
</dbReference>
<dbReference type="Gene3D" id="3.40.30.10">
    <property type="entry name" value="Glutaredoxin"/>
    <property type="match status" value="5"/>
</dbReference>
<dbReference type="GO" id="GO:0006457">
    <property type="term" value="P:protein folding"/>
    <property type="evidence" value="ECO:0007669"/>
    <property type="project" value="TreeGrafter"/>
</dbReference>
<evidence type="ECO:0000256" key="5">
    <source>
        <dbReference type="SAM" id="MobiDB-lite"/>
    </source>
</evidence>
<name>A0A9N9MKZ3_9CUCU</name>
<keyword evidence="9" id="KW-1185">Reference proteome</keyword>
<dbReference type="InterPro" id="IPR046374">
    <property type="entry name" value="PDI_a_PDIR"/>
</dbReference>
<dbReference type="OrthoDB" id="74910at2759"/>
<evidence type="ECO:0000259" key="7">
    <source>
        <dbReference type="PROSITE" id="PS51352"/>
    </source>
</evidence>
<proteinExistence type="inferred from homology"/>
<dbReference type="PRINTS" id="PR00421">
    <property type="entry name" value="THIOREDOXIN"/>
</dbReference>
<dbReference type="EMBL" id="OU892279">
    <property type="protein sequence ID" value="CAG9766876.1"/>
    <property type="molecule type" value="Genomic_DNA"/>
</dbReference>
<feature type="domain" description="Thioredoxin" evidence="7">
    <location>
        <begin position="506"/>
        <end position="629"/>
    </location>
</feature>
<dbReference type="InterPro" id="IPR051063">
    <property type="entry name" value="PDI"/>
</dbReference>
<dbReference type="Proteomes" id="UP001152799">
    <property type="component" value="Chromosome 3"/>
</dbReference>
<evidence type="ECO:0000256" key="3">
    <source>
        <dbReference type="ARBA" id="ARBA00023157"/>
    </source>
</evidence>
<dbReference type="CDD" id="cd02961">
    <property type="entry name" value="PDI_a_family"/>
    <property type="match status" value="1"/>
</dbReference>
<feature type="signal peptide" evidence="6">
    <location>
        <begin position="1"/>
        <end position="22"/>
    </location>
</feature>
<dbReference type="GO" id="GO:0005783">
    <property type="term" value="C:endoplasmic reticulum"/>
    <property type="evidence" value="ECO:0007669"/>
    <property type="project" value="TreeGrafter"/>
</dbReference>
<dbReference type="PROSITE" id="PS51352">
    <property type="entry name" value="THIOREDOXIN_2"/>
    <property type="match status" value="4"/>
</dbReference>
<evidence type="ECO:0000256" key="4">
    <source>
        <dbReference type="ARBA" id="ARBA00023284"/>
    </source>
</evidence>
<sequence length="634" mass="71930">MNYQKALVLVVLFICLASHAHTAKQNSKNLVVDNLADAKDLKKLLRTKTNVLACFYNSYKKAQTILSVLNDVARNVKGEGVIAIINCSGEAKKLCKKVKIPNNEPFLLKHYKDGEFNKDYDRKYNEKSITNFMKDPTGDLPWEEDDSARDVVHIPDPSTLVKFLRKEGKPILIMFYAPWCGYCKTLKPEYSSAATDLKDHSVLAAVDVNRPENAVLRSQYNISGFPTLLYFINGSLKYTYEGDNKRASLVQFMHDPVAPQVKVKEPDWSESNSDVVHLISSNFDTVLKESASVLVMFYAPWCGHCKRMKPEYETAAAQMKDEGIGGVLAAVDATKEPSIATRYNVKGYPTVIYFAYGEQMYNANVREASKIVDFMKDPKEPPPPPPPEKPWSEESSDVIHLTEDNFKPVLKKKKHVLVMFYAPWCGHCKKSKPEFTEAAAEFKENSRVEFGAVDCTIETSVCSAFEVKGYPTFKYFSYYNKEILPYNGGRTKEDFIQYMSNPIQPIPVSNPAPVEQWTSDPAIIKLNDSNFKTELQQNQFVLVMFYAPWCGHCNKMKPEYVTAAQQLEAEGLKKCLAVIDCTENPQTMQTYEIQGFPTIKLFKNGKFITEYTGKRTTEAIKTFIKQYHGPKDEL</sequence>
<evidence type="ECO:0000313" key="9">
    <source>
        <dbReference type="Proteomes" id="UP001152799"/>
    </source>
</evidence>
<dbReference type="PANTHER" id="PTHR45672:SF2">
    <property type="entry name" value="PROTEIN DISULFIDE-ISOMERASE A5"/>
    <property type="match status" value="1"/>
</dbReference>
<keyword evidence="2 6" id="KW-0732">Signal</keyword>
<dbReference type="GO" id="GO:0003756">
    <property type="term" value="F:protein disulfide isomerase activity"/>
    <property type="evidence" value="ECO:0007669"/>
    <property type="project" value="InterPro"/>
</dbReference>
<protein>
    <recommendedName>
        <fullName evidence="7">Thioredoxin domain-containing protein</fullName>
    </recommendedName>
</protein>
<keyword evidence="3" id="KW-1015">Disulfide bond</keyword>
<comment type="similarity">
    <text evidence="1">Belongs to the protein disulfide isomerase family.</text>
</comment>
<evidence type="ECO:0000313" key="8">
    <source>
        <dbReference type="EMBL" id="CAG9766876.1"/>
    </source>
</evidence>
<dbReference type="AlphaFoldDB" id="A0A9N9MKZ3"/>
<dbReference type="FunFam" id="3.40.30.10:FF:000107">
    <property type="entry name" value="Protein disulfide-isomerase 5-2"/>
    <property type="match status" value="1"/>
</dbReference>
<reference evidence="8" key="1">
    <citation type="submission" date="2022-01" db="EMBL/GenBank/DDBJ databases">
        <authorList>
            <person name="King R."/>
        </authorList>
    </citation>
    <scope>NUCLEOTIDE SEQUENCE</scope>
</reference>
<dbReference type="FunFam" id="3.40.30.10:FF:000029">
    <property type="entry name" value="protein disulfide-isomerase A5 isoform X2"/>
    <property type="match status" value="1"/>
</dbReference>
<evidence type="ECO:0000256" key="2">
    <source>
        <dbReference type="ARBA" id="ARBA00022729"/>
    </source>
</evidence>
<evidence type="ECO:0000256" key="1">
    <source>
        <dbReference type="ARBA" id="ARBA00006347"/>
    </source>
</evidence>
<keyword evidence="4" id="KW-0676">Redox-active center</keyword>
<feature type="chain" id="PRO_5040275893" description="Thioredoxin domain-containing protein" evidence="6">
    <location>
        <begin position="23"/>
        <end position="634"/>
    </location>
</feature>
<feature type="domain" description="Thioredoxin" evidence="7">
    <location>
        <begin position="259"/>
        <end position="377"/>
    </location>
</feature>
<dbReference type="InterPro" id="IPR036249">
    <property type="entry name" value="Thioredoxin-like_sf"/>
</dbReference>
<feature type="domain" description="Thioredoxin" evidence="7">
    <location>
        <begin position="378"/>
        <end position="504"/>
    </location>
</feature>
<evidence type="ECO:0000256" key="6">
    <source>
        <dbReference type="SAM" id="SignalP"/>
    </source>
</evidence>
<gene>
    <name evidence="8" type="ORF">CEUTPL_LOCUS7447</name>
</gene>
<dbReference type="Pfam" id="PF00085">
    <property type="entry name" value="Thioredoxin"/>
    <property type="match status" value="4"/>
</dbReference>
<dbReference type="InterPro" id="IPR013766">
    <property type="entry name" value="Thioredoxin_domain"/>
</dbReference>
<dbReference type="PROSITE" id="PS00194">
    <property type="entry name" value="THIOREDOXIN_1"/>
    <property type="match status" value="4"/>
</dbReference>
<dbReference type="SUPFAM" id="SSF52833">
    <property type="entry name" value="Thioredoxin-like"/>
    <property type="match status" value="5"/>
</dbReference>
<feature type="domain" description="Thioredoxin" evidence="7">
    <location>
        <begin position="129"/>
        <end position="258"/>
    </location>
</feature>
<feature type="region of interest" description="Disordered" evidence="5">
    <location>
        <begin position="375"/>
        <end position="396"/>
    </location>
</feature>
<organism evidence="8 9">
    <name type="scientific">Ceutorhynchus assimilis</name>
    <name type="common">cabbage seed weevil</name>
    <dbReference type="NCBI Taxonomy" id="467358"/>
    <lineage>
        <taxon>Eukaryota</taxon>
        <taxon>Metazoa</taxon>
        <taxon>Ecdysozoa</taxon>
        <taxon>Arthropoda</taxon>
        <taxon>Hexapoda</taxon>
        <taxon>Insecta</taxon>
        <taxon>Pterygota</taxon>
        <taxon>Neoptera</taxon>
        <taxon>Endopterygota</taxon>
        <taxon>Coleoptera</taxon>
        <taxon>Polyphaga</taxon>
        <taxon>Cucujiformia</taxon>
        <taxon>Curculionidae</taxon>
        <taxon>Ceutorhynchinae</taxon>
        <taxon>Ceutorhynchus</taxon>
    </lineage>
</organism>
<accession>A0A9N9MKZ3</accession>
<dbReference type="CDD" id="cd02997">
    <property type="entry name" value="PDI_a_PDIR"/>
    <property type="match status" value="3"/>
</dbReference>
<dbReference type="PANTHER" id="PTHR45672">
    <property type="entry name" value="PROTEIN DISULFIDE-ISOMERASE C17H9.14C-RELATED"/>
    <property type="match status" value="1"/>
</dbReference>